<feature type="binding site" evidence="9">
    <location>
        <position position="119"/>
    </location>
    <ligand>
        <name>NADPH</name>
        <dbReference type="ChEBI" id="CHEBI:57783"/>
    </ligand>
</feature>
<comment type="function">
    <text evidence="9">Catalyzes the NADPH-dependent rearrangement and reduction of 1-deoxy-D-xylulose-5-phosphate (DXP) to 2-C-methyl-D-erythritol 4-phosphate (MEP).</text>
</comment>
<feature type="domain" description="1-deoxy-D-xylulose 5-phosphate reductoisomerase C-terminal" evidence="11">
    <location>
        <begin position="146"/>
        <end position="229"/>
    </location>
</feature>
<evidence type="ECO:0000256" key="8">
    <source>
        <dbReference type="ARBA" id="ARBA00048543"/>
    </source>
</evidence>
<feature type="binding site" evidence="9">
    <location>
        <position position="221"/>
    </location>
    <ligand>
        <name>1-deoxy-D-xylulose 5-phosphate</name>
        <dbReference type="ChEBI" id="CHEBI:57792"/>
    </ligand>
</feature>
<keyword evidence="5 9" id="KW-0560">Oxidoreductase</keyword>
<dbReference type="Gene3D" id="3.40.50.720">
    <property type="entry name" value="NAD(P)-binding Rossmann-like Domain"/>
    <property type="match status" value="1"/>
</dbReference>
<organism evidence="13">
    <name type="scientific">Caldicellulosiruptor owensensis</name>
    <dbReference type="NCBI Taxonomy" id="55205"/>
    <lineage>
        <taxon>Bacteria</taxon>
        <taxon>Bacillati</taxon>
        <taxon>Bacillota</taxon>
        <taxon>Bacillota incertae sedis</taxon>
        <taxon>Caldicellulosiruptorales</taxon>
        <taxon>Caldicellulosiruptoraceae</taxon>
        <taxon>Caldicellulosiruptor</taxon>
    </lineage>
</organism>
<comment type="caution">
    <text evidence="9">Lacks conserved residue(s) required for the propagation of feature annotation.</text>
</comment>
<dbReference type="GO" id="GO:0070402">
    <property type="term" value="F:NADPH binding"/>
    <property type="evidence" value="ECO:0007669"/>
    <property type="project" value="InterPro"/>
</dbReference>
<dbReference type="EMBL" id="DRUZ01000111">
    <property type="protein sequence ID" value="HHS02731.1"/>
    <property type="molecule type" value="Genomic_DNA"/>
</dbReference>
<name>A0A7C5Z1Q0_9FIRM</name>
<reference evidence="13" key="1">
    <citation type="journal article" date="2020" name="mSystems">
        <title>Genome- and Community-Level Interaction Insights into Carbon Utilization and Element Cycling Functions of Hydrothermarchaeota in Hydrothermal Sediment.</title>
        <authorList>
            <person name="Zhou Z."/>
            <person name="Liu Y."/>
            <person name="Xu W."/>
            <person name="Pan J."/>
            <person name="Luo Z.H."/>
            <person name="Li M."/>
        </authorList>
    </citation>
    <scope>NUCLEOTIDE SEQUENCE [LARGE SCALE GENOMIC DNA]</scope>
    <source>
        <strain evidence="13">SpSt-102</strain>
    </source>
</reference>
<evidence type="ECO:0000256" key="1">
    <source>
        <dbReference type="ARBA" id="ARBA00005094"/>
    </source>
</evidence>
<feature type="domain" description="DXP reductoisomerase C-terminal" evidence="12">
    <location>
        <begin position="261"/>
        <end position="377"/>
    </location>
</feature>
<gene>
    <name evidence="9" type="primary">dxr</name>
    <name evidence="13" type="ORF">ENL71_09730</name>
</gene>
<dbReference type="InterPro" id="IPR003821">
    <property type="entry name" value="DXP_reductoisomerase"/>
</dbReference>
<feature type="binding site" evidence="9">
    <location>
        <position position="13"/>
    </location>
    <ligand>
        <name>NADPH</name>
        <dbReference type="ChEBI" id="CHEBI:57783"/>
    </ligand>
</feature>
<feature type="binding site" evidence="9">
    <location>
        <position position="150"/>
    </location>
    <ligand>
        <name>Mn(2+)</name>
        <dbReference type="ChEBI" id="CHEBI:29035"/>
    </ligand>
</feature>
<dbReference type="NCBIfam" id="NF009114">
    <property type="entry name" value="PRK12464.1"/>
    <property type="match status" value="1"/>
</dbReference>
<dbReference type="InterPro" id="IPR026877">
    <property type="entry name" value="DXPR_C"/>
</dbReference>
<dbReference type="GO" id="GO:0030604">
    <property type="term" value="F:1-deoxy-D-xylulose-5-phosphate reductoisomerase activity"/>
    <property type="evidence" value="ECO:0007669"/>
    <property type="project" value="UniProtKB-UniRule"/>
</dbReference>
<dbReference type="Gene3D" id="1.10.1740.10">
    <property type="match status" value="1"/>
</dbReference>
<keyword evidence="3 9" id="KW-0479">Metal-binding</keyword>
<dbReference type="InterPro" id="IPR013644">
    <property type="entry name" value="DXP_reductoisomerase_C"/>
</dbReference>
<dbReference type="GO" id="GO:0016853">
    <property type="term" value="F:isomerase activity"/>
    <property type="evidence" value="ECO:0007669"/>
    <property type="project" value="UniProtKB-KW"/>
</dbReference>
<evidence type="ECO:0000256" key="9">
    <source>
        <dbReference type="HAMAP-Rule" id="MF_00183"/>
    </source>
</evidence>
<dbReference type="EC" id="1.1.1.267" evidence="9"/>
<dbReference type="HAMAP" id="MF_00183">
    <property type="entry name" value="DXP_reductoisom"/>
    <property type="match status" value="1"/>
</dbReference>
<evidence type="ECO:0000256" key="4">
    <source>
        <dbReference type="ARBA" id="ARBA00022857"/>
    </source>
</evidence>
<evidence type="ECO:0000259" key="11">
    <source>
        <dbReference type="Pfam" id="PF08436"/>
    </source>
</evidence>
<evidence type="ECO:0000256" key="5">
    <source>
        <dbReference type="ARBA" id="ARBA00023002"/>
    </source>
</evidence>
<comment type="similarity">
    <text evidence="2 9">Belongs to the DXR family.</text>
</comment>
<evidence type="ECO:0000256" key="7">
    <source>
        <dbReference type="ARBA" id="ARBA00023229"/>
    </source>
</evidence>
<feature type="binding site" evidence="9">
    <location>
        <position position="120"/>
    </location>
    <ligand>
        <name>1-deoxy-D-xylulose 5-phosphate</name>
        <dbReference type="ChEBI" id="CHEBI:57792"/>
    </ligand>
</feature>
<proteinExistence type="inferred from homology"/>
<dbReference type="InterPro" id="IPR013512">
    <property type="entry name" value="DXP_reductoisomerase_N"/>
</dbReference>
<evidence type="ECO:0000259" key="10">
    <source>
        <dbReference type="Pfam" id="PF02670"/>
    </source>
</evidence>
<evidence type="ECO:0000313" key="13">
    <source>
        <dbReference type="EMBL" id="HHS02731.1"/>
    </source>
</evidence>
<feature type="binding site" evidence="9">
    <location>
        <position position="37"/>
    </location>
    <ligand>
        <name>NADPH</name>
        <dbReference type="ChEBI" id="CHEBI:57783"/>
    </ligand>
</feature>
<dbReference type="SUPFAM" id="SSF69055">
    <property type="entry name" value="1-deoxy-D-xylulose-5-phosphate reductoisomerase, C-terminal domain"/>
    <property type="match status" value="1"/>
</dbReference>
<feature type="binding site" evidence="9">
    <location>
        <position position="205"/>
    </location>
    <ligand>
        <name>NADPH</name>
        <dbReference type="ChEBI" id="CHEBI:57783"/>
    </ligand>
</feature>
<keyword evidence="6 9" id="KW-0464">Manganese</keyword>
<dbReference type="SUPFAM" id="SSF55347">
    <property type="entry name" value="Glyceraldehyde-3-phosphate dehydrogenase-like, C-terminal domain"/>
    <property type="match status" value="1"/>
</dbReference>
<keyword evidence="9" id="KW-0460">Magnesium</keyword>
<feature type="binding site" evidence="9">
    <location>
        <position position="217"/>
    </location>
    <ligand>
        <name>1-deoxy-D-xylulose 5-phosphate</name>
        <dbReference type="ChEBI" id="CHEBI:57792"/>
    </ligand>
</feature>
<feature type="binding site" evidence="9">
    <location>
        <position position="221"/>
    </location>
    <ligand>
        <name>Mn(2+)</name>
        <dbReference type="ChEBI" id="CHEBI:29035"/>
    </ligand>
</feature>
<dbReference type="GO" id="GO:0030145">
    <property type="term" value="F:manganese ion binding"/>
    <property type="evidence" value="ECO:0007669"/>
    <property type="project" value="TreeGrafter"/>
</dbReference>
<feature type="binding site" evidence="9">
    <location>
        <position position="176"/>
    </location>
    <ligand>
        <name>1-deoxy-D-xylulose 5-phosphate</name>
        <dbReference type="ChEBI" id="CHEBI:57792"/>
    </ligand>
</feature>
<comment type="cofactor">
    <cofactor evidence="9">
        <name>Mg(2+)</name>
        <dbReference type="ChEBI" id="CHEBI:18420"/>
    </cofactor>
    <cofactor evidence="9">
        <name>Mn(2+)</name>
        <dbReference type="ChEBI" id="CHEBI:29035"/>
    </cofactor>
</comment>
<feature type="binding site" evidence="9">
    <location>
        <position position="121"/>
    </location>
    <ligand>
        <name>NADPH</name>
        <dbReference type="ChEBI" id="CHEBI:57783"/>
    </ligand>
</feature>
<dbReference type="InterPro" id="IPR036169">
    <property type="entry name" value="DXPR_C_sf"/>
</dbReference>
<feature type="binding site" evidence="9">
    <location>
        <position position="218"/>
    </location>
    <ligand>
        <name>1-deoxy-D-xylulose 5-phosphate</name>
        <dbReference type="ChEBI" id="CHEBI:57792"/>
    </ligand>
</feature>
<evidence type="ECO:0000256" key="2">
    <source>
        <dbReference type="ARBA" id="ARBA00006825"/>
    </source>
</evidence>
<dbReference type="PIRSF" id="PIRSF006205">
    <property type="entry name" value="Dxp_reductismrs"/>
    <property type="match status" value="1"/>
</dbReference>
<feature type="binding site" evidence="9">
    <location>
        <position position="151"/>
    </location>
    <ligand>
        <name>1-deoxy-D-xylulose 5-phosphate</name>
        <dbReference type="ChEBI" id="CHEBI:57792"/>
    </ligand>
</feature>
<feature type="binding site" evidence="9">
    <location>
        <position position="199"/>
    </location>
    <ligand>
        <name>1-deoxy-D-xylulose 5-phosphate</name>
        <dbReference type="ChEBI" id="CHEBI:57792"/>
    </ligand>
</feature>
<accession>A0A7C5Z1Q0</accession>
<dbReference type="FunFam" id="3.40.50.720:FF:000045">
    <property type="entry name" value="1-deoxy-D-xylulose 5-phosphate reductoisomerase"/>
    <property type="match status" value="1"/>
</dbReference>
<comment type="pathway">
    <text evidence="1 9">Isoprenoid biosynthesis; isopentenyl diphosphate biosynthesis via DXP pathway; isopentenyl diphosphate from 1-deoxy-D-xylulose 5-phosphate: step 1/6.</text>
</comment>
<feature type="domain" description="1-deoxy-D-xylulose 5-phosphate reductoisomerase N-terminal" evidence="10">
    <location>
        <begin position="5"/>
        <end position="127"/>
    </location>
</feature>
<sequence length="388" mass="42785">MTKKICILGSTGSIGVQTIDVAKKLGIRVVGLSAHKNVDLLIKQARELNPDILCIVDEKYYTVLKGNFPDKIVIAGQEGLISVATYPAADLIVNALVGVSGLVPTVEAILAGKRVALANKETLVTGGKIIKRILSQKQAKDSLPLLIPVDSEHSAIFQCLVGEDKKNVKKMILTASGGPFRGKKLKDLQSVNVEDVLKHPTWNMGKKITVDSATLINKGFEVIEAMFFFDKRCDDIDVVIHPQSIIHSMVEFVDGSIKAQLSYPDMRLPIEYALTFPERGKAVVAPLDLAKIKKLTFEEPDFDTFFLLKIAYECAKKGESYPIVLNAANEEAVKYFLEGKIGFVDIMNYVAKIIESHRGQKVESIQDILEIDAEARREFKNLVEGEKS</sequence>
<dbReference type="InterPro" id="IPR036291">
    <property type="entry name" value="NAD(P)-bd_dom_sf"/>
</dbReference>
<comment type="catalytic activity">
    <reaction evidence="8">
        <text>2-C-methyl-D-erythritol 4-phosphate + NADP(+) = 1-deoxy-D-xylulose 5-phosphate + NADPH + H(+)</text>
        <dbReference type="Rhea" id="RHEA:13717"/>
        <dbReference type="ChEBI" id="CHEBI:15378"/>
        <dbReference type="ChEBI" id="CHEBI:57783"/>
        <dbReference type="ChEBI" id="CHEBI:57792"/>
        <dbReference type="ChEBI" id="CHEBI:58262"/>
        <dbReference type="ChEBI" id="CHEBI:58349"/>
        <dbReference type="EC" id="1.1.1.267"/>
    </reaction>
    <physiologicalReaction direction="right-to-left" evidence="8">
        <dbReference type="Rhea" id="RHEA:13719"/>
    </physiologicalReaction>
</comment>
<keyword evidence="4 9" id="KW-0521">NADP</keyword>
<dbReference type="Pfam" id="PF08436">
    <property type="entry name" value="DXP_redisom_C"/>
    <property type="match status" value="1"/>
</dbReference>
<keyword evidence="13" id="KW-0413">Isomerase</keyword>
<feature type="binding site" evidence="9">
    <location>
        <position position="212"/>
    </location>
    <ligand>
        <name>1-deoxy-D-xylulose 5-phosphate</name>
        <dbReference type="ChEBI" id="CHEBI:57792"/>
    </ligand>
</feature>
<dbReference type="NCBIfam" id="TIGR00243">
    <property type="entry name" value="Dxr"/>
    <property type="match status" value="1"/>
</dbReference>
<dbReference type="AlphaFoldDB" id="A0A7C5Z1Q0"/>
<feature type="binding site" evidence="9">
    <location>
        <position position="152"/>
    </location>
    <ligand>
        <name>Mn(2+)</name>
        <dbReference type="ChEBI" id="CHEBI:29035"/>
    </ligand>
</feature>
<evidence type="ECO:0000256" key="3">
    <source>
        <dbReference type="ARBA" id="ARBA00022723"/>
    </source>
</evidence>
<dbReference type="UniPathway" id="UPA00056">
    <property type="reaction ID" value="UER00092"/>
</dbReference>
<dbReference type="Pfam" id="PF02670">
    <property type="entry name" value="DXP_reductoisom"/>
    <property type="match status" value="1"/>
</dbReference>
<dbReference type="GO" id="GO:0051484">
    <property type="term" value="P:isopentenyl diphosphate biosynthetic process, methylerythritol 4-phosphate pathway involved in terpenoid biosynthetic process"/>
    <property type="evidence" value="ECO:0007669"/>
    <property type="project" value="TreeGrafter"/>
</dbReference>
<dbReference type="PANTHER" id="PTHR30525:SF0">
    <property type="entry name" value="1-DEOXY-D-XYLULOSE 5-PHOSPHATE REDUCTOISOMERASE, CHLOROPLASTIC"/>
    <property type="match status" value="1"/>
</dbReference>
<evidence type="ECO:0000256" key="6">
    <source>
        <dbReference type="ARBA" id="ARBA00023211"/>
    </source>
</evidence>
<feature type="binding site" evidence="9">
    <location>
        <position position="36"/>
    </location>
    <ligand>
        <name>NADPH</name>
        <dbReference type="ChEBI" id="CHEBI:57783"/>
    </ligand>
</feature>
<evidence type="ECO:0000259" key="12">
    <source>
        <dbReference type="Pfam" id="PF13288"/>
    </source>
</evidence>
<protein>
    <recommendedName>
        <fullName evidence="9">1-deoxy-D-xylulose 5-phosphate reductoisomerase</fullName>
        <shortName evidence="9">DXP reductoisomerase</shortName>
        <ecNumber evidence="9">1.1.1.267</ecNumber>
    </recommendedName>
    <alternativeName>
        <fullName evidence="9">1-deoxyxylulose-5-phosphate reductoisomerase</fullName>
    </alternativeName>
    <alternativeName>
        <fullName evidence="9">2-C-methyl-D-erythritol 4-phosphate synthase</fullName>
    </alternativeName>
</protein>
<feature type="binding site" evidence="9">
    <location>
        <position position="11"/>
    </location>
    <ligand>
        <name>NADPH</name>
        <dbReference type="ChEBI" id="CHEBI:57783"/>
    </ligand>
</feature>
<comment type="caution">
    <text evidence="13">The sequence shown here is derived from an EMBL/GenBank/DDBJ whole genome shotgun (WGS) entry which is preliminary data.</text>
</comment>
<feature type="binding site" evidence="9">
    <location>
        <position position="12"/>
    </location>
    <ligand>
        <name>NADPH</name>
        <dbReference type="ChEBI" id="CHEBI:57783"/>
    </ligand>
</feature>
<dbReference type="SUPFAM" id="SSF51735">
    <property type="entry name" value="NAD(P)-binding Rossmann-fold domains"/>
    <property type="match status" value="1"/>
</dbReference>
<dbReference type="Pfam" id="PF13288">
    <property type="entry name" value="DXPR_C"/>
    <property type="match status" value="1"/>
</dbReference>
<feature type="binding site" evidence="9">
    <location>
        <position position="152"/>
    </location>
    <ligand>
        <name>1-deoxy-D-xylulose 5-phosphate</name>
        <dbReference type="ChEBI" id="CHEBI:57792"/>
    </ligand>
</feature>
<keyword evidence="7 9" id="KW-0414">Isoprene biosynthesis</keyword>
<dbReference type="PANTHER" id="PTHR30525">
    <property type="entry name" value="1-DEOXY-D-XYLULOSE 5-PHOSPHATE REDUCTOISOMERASE"/>
    <property type="match status" value="1"/>
</dbReference>
<feature type="binding site" evidence="9">
    <location>
        <position position="14"/>
    </location>
    <ligand>
        <name>NADPH</name>
        <dbReference type="ChEBI" id="CHEBI:57783"/>
    </ligand>
</feature>